<evidence type="ECO:0000313" key="1">
    <source>
        <dbReference type="EMBL" id="AUB85156.1"/>
    </source>
</evidence>
<organism evidence="1 2">
    <name type="scientific">Candidatus Thiodictyon syntrophicum</name>
    <dbReference type="NCBI Taxonomy" id="1166950"/>
    <lineage>
        <taxon>Bacteria</taxon>
        <taxon>Pseudomonadati</taxon>
        <taxon>Pseudomonadota</taxon>
        <taxon>Gammaproteobacteria</taxon>
        <taxon>Chromatiales</taxon>
        <taxon>Chromatiaceae</taxon>
        <taxon>Thiodictyon</taxon>
    </lineage>
</organism>
<keyword evidence="2" id="KW-1185">Reference proteome</keyword>
<gene>
    <name evidence="1" type="ORF">THSYN_30005</name>
</gene>
<dbReference type="AlphaFoldDB" id="A0A2K8UHU1"/>
<reference evidence="1 2" key="1">
    <citation type="submission" date="2017-03" db="EMBL/GenBank/DDBJ databases">
        <title>Complete genome sequence of Candidatus 'Thiodictyon syntrophicum' sp. nov. strain Cad16T, a photolithoautotroph purple sulfur bacterium isolated from an alpine meromictic lake.</title>
        <authorList>
            <person name="Luedin S.M."/>
            <person name="Pothier J.F."/>
            <person name="Danza F."/>
            <person name="Storelli N."/>
            <person name="Wittwer M."/>
            <person name="Tonolla M."/>
        </authorList>
    </citation>
    <scope>NUCLEOTIDE SEQUENCE [LARGE SCALE GENOMIC DNA]</scope>
    <source>
        <strain evidence="1 2">Cad16T</strain>
        <plasmid evidence="2">Plasmid pts417</plasmid>
    </source>
</reference>
<dbReference type="EMBL" id="CP020371">
    <property type="protein sequence ID" value="AUB85156.1"/>
    <property type="molecule type" value="Genomic_DNA"/>
</dbReference>
<evidence type="ECO:0000313" key="2">
    <source>
        <dbReference type="Proteomes" id="UP000232638"/>
    </source>
</evidence>
<protein>
    <submittedName>
        <fullName evidence="1">Uncharacterized protein</fullName>
    </submittedName>
</protein>
<accession>A0A2K8UHU1</accession>
<name>A0A2K8UHU1_9GAMM</name>
<dbReference type="Proteomes" id="UP000232638">
    <property type="component" value="Plasmid pTs417"/>
</dbReference>
<dbReference type="KEGG" id="tsy:THSYN_30005"/>
<geneLocation type="plasmid" evidence="2">
    <name>pts417</name>
</geneLocation>
<proteinExistence type="predicted"/>
<sequence>MTDPLVIHDKVDDVIRDPSGYVRVYPGAATWADADDVEIDLEGADLLIPLSWVPTVIAALQAAVARCCPVPRTGRGRAGAADD</sequence>
<dbReference type="RefSeq" id="WP_100922803.1">
    <property type="nucleotide sequence ID" value="NZ_CP020371.1"/>
</dbReference>
<keyword evidence="1" id="KW-0614">Plasmid</keyword>